<dbReference type="GO" id="GO:0019825">
    <property type="term" value="F:oxygen binding"/>
    <property type="evidence" value="ECO:0007669"/>
    <property type="project" value="UniProtKB-ARBA"/>
</dbReference>
<comment type="cofactor">
    <cofactor evidence="2">
        <name>heme</name>
        <dbReference type="ChEBI" id="CHEBI:30413"/>
    </cofactor>
</comment>
<keyword evidence="10" id="KW-0902">Two-component regulatory system</keyword>
<dbReference type="GO" id="GO:0070026">
    <property type="term" value="F:nitric oxide binding"/>
    <property type="evidence" value="ECO:0007669"/>
    <property type="project" value="UniProtKB-ARBA"/>
</dbReference>
<evidence type="ECO:0000256" key="5">
    <source>
        <dbReference type="ARBA" id="ARBA00022679"/>
    </source>
</evidence>
<dbReference type="Pfam" id="PF07730">
    <property type="entry name" value="HisKA_3"/>
    <property type="match status" value="1"/>
</dbReference>
<comment type="cofactor">
    <cofactor evidence="1">
        <name>Mg(2+)</name>
        <dbReference type="ChEBI" id="CHEBI:18420"/>
    </cofactor>
</comment>
<dbReference type="AlphaFoldDB" id="A0A2W4LIV5"/>
<reference evidence="13" key="1">
    <citation type="submission" date="2018-05" db="EMBL/GenBank/DDBJ databases">
        <authorList>
            <person name="Lanie J.A."/>
            <person name="Ng W.-L."/>
            <person name="Kazmierczak K.M."/>
            <person name="Andrzejewski T.M."/>
            <person name="Davidsen T.M."/>
            <person name="Wayne K.J."/>
            <person name="Tettelin H."/>
            <person name="Glass J.I."/>
            <person name="Rusch D."/>
            <person name="Podicherti R."/>
            <person name="Tsui H.-C.T."/>
            <person name="Winkler M.E."/>
        </authorList>
    </citation>
    <scope>NUCLEOTIDE SEQUENCE</scope>
    <source>
        <strain evidence="13">ZC4RG45</strain>
    </source>
</reference>
<evidence type="ECO:0000259" key="11">
    <source>
        <dbReference type="SMART" id="SM00065"/>
    </source>
</evidence>
<dbReference type="Pfam" id="PF02518">
    <property type="entry name" value="HATPase_c"/>
    <property type="match status" value="1"/>
</dbReference>
<dbReference type="STRING" id="1111738.GCA_000427905_02030"/>
<dbReference type="PANTHER" id="PTHR24421">
    <property type="entry name" value="NITRATE/NITRITE SENSOR PROTEIN NARX-RELATED"/>
    <property type="match status" value="1"/>
</dbReference>
<dbReference type="GO" id="GO:0005524">
    <property type="term" value="F:ATP binding"/>
    <property type="evidence" value="ECO:0007669"/>
    <property type="project" value="UniProtKB-ARBA"/>
</dbReference>
<accession>A0A2W4LIV5</accession>
<evidence type="ECO:0000256" key="6">
    <source>
        <dbReference type="ARBA" id="ARBA00022723"/>
    </source>
</evidence>
<evidence type="ECO:0000259" key="12">
    <source>
        <dbReference type="SMART" id="SM00387"/>
    </source>
</evidence>
<sequence length="556" mass="59970">MAEPRLRELLAGVQRRIDQISDTRDQLDALTEAMLAVNSGLDLDATLRRIVRAAVDLVDARYGALGIRGPDGKLTAFINEGMDEETRRLIGRLPEGHGLLGAVTRHHGPLRLDDLSKHPDSVGFPEHHPPMRTFLGVPIRIRGEIFGNLYLTEKAHGAPFTADDELVLQALAAAAAIAVENARLYETALTQQMWLEATGRITTELLSGADPVDVLRLIADSALELTGATTTALAVPKPPASPSEEVTELVVRVASGRLAEIVTGHHLPVAQSTAGRAYRERSPLRVDRPDYAPTPELAVELGPTLAVPLRTGDKVTGVLLAFRAAHASPFEDDQLPLAATFADQAAIALELASAQRRARELEILADRDRIARDLHDHVIQRLFAVGLSLNGTLQRSTDPGLQSKLGRAVDDLHDVVRDIRSTIFDLHEGADGRQLRDALTDAINELTDHSDLRTTVRMSGPLSVITPDLAEHAEAVLREAVSNVVRHADASNVVVTISVGDEFTIDVSDDGRGIPDRVAHSGLHNLAERAKAMQGTLDVHQQAAGGTRLVWSAPLP</sequence>
<dbReference type="GO" id="GO:0000287">
    <property type="term" value="F:magnesium ion binding"/>
    <property type="evidence" value="ECO:0007669"/>
    <property type="project" value="UniProtKB-ARBA"/>
</dbReference>
<evidence type="ECO:0000256" key="1">
    <source>
        <dbReference type="ARBA" id="ARBA00001946"/>
    </source>
</evidence>
<comment type="caution">
    <text evidence="13">The sequence shown here is derived from an EMBL/GenBank/DDBJ whole genome shotgun (WGS) entry which is preliminary data.</text>
</comment>
<keyword evidence="4" id="KW-0597">Phosphoprotein</keyword>
<dbReference type="GO" id="GO:0070025">
    <property type="term" value="F:carbon monoxide binding"/>
    <property type="evidence" value="ECO:0007669"/>
    <property type="project" value="UniProtKB-ARBA"/>
</dbReference>
<evidence type="ECO:0000256" key="4">
    <source>
        <dbReference type="ARBA" id="ARBA00022553"/>
    </source>
</evidence>
<feature type="domain" description="GAF" evidence="11">
    <location>
        <begin position="42"/>
        <end position="189"/>
    </location>
</feature>
<dbReference type="InterPro" id="IPR036890">
    <property type="entry name" value="HATPase_C_sf"/>
</dbReference>
<keyword evidence="8" id="KW-0460">Magnesium</keyword>
<evidence type="ECO:0000313" key="13">
    <source>
        <dbReference type="EMBL" id="PZN01100.1"/>
    </source>
</evidence>
<dbReference type="EMBL" id="QGUI01000037">
    <property type="protein sequence ID" value="PZN01100.1"/>
    <property type="molecule type" value="Genomic_DNA"/>
</dbReference>
<dbReference type="Gene3D" id="1.20.5.1930">
    <property type="match status" value="1"/>
</dbReference>
<feature type="domain" description="Histidine kinase/HSP90-like ATPase" evidence="12">
    <location>
        <begin position="468"/>
        <end position="556"/>
    </location>
</feature>
<dbReference type="GO" id="GO:0019826">
    <property type="term" value="F:oxygen sensor activity"/>
    <property type="evidence" value="ECO:0007669"/>
    <property type="project" value="UniProtKB-ARBA"/>
</dbReference>
<dbReference type="InterPro" id="IPR011712">
    <property type="entry name" value="Sig_transdc_His_kin_sub3_dim/P"/>
</dbReference>
<feature type="domain" description="GAF" evidence="11">
    <location>
        <begin position="210"/>
        <end position="359"/>
    </location>
</feature>
<keyword evidence="3" id="KW-0963">Cytoplasm</keyword>
<organism evidence="13">
    <name type="scientific">Thermocrispum agreste</name>
    <dbReference type="NCBI Taxonomy" id="37925"/>
    <lineage>
        <taxon>Bacteria</taxon>
        <taxon>Bacillati</taxon>
        <taxon>Actinomycetota</taxon>
        <taxon>Actinomycetes</taxon>
        <taxon>Pseudonocardiales</taxon>
        <taxon>Pseudonocardiaceae</taxon>
        <taxon>Thermocrispum</taxon>
    </lineage>
</organism>
<dbReference type="GO" id="GO:0020037">
    <property type="term" value="F:heme binding"/>
    <property type="evidence" value="ECO:0007669"/>
    <property type="project" value="UniProtKB-ARBA"/>
</dbReference>
<dbReference type="SUPFAM" id="SSF55874">
    <property type="entry name" value="ATPase domain of HSP90 chaperone/DNA topoisomerase II/histidine kinase"/>
    <property type="match status" value="1"/>
</dbReference>
<dbReference type="InterPro" id="IPR050482">
    <property type="entry name" value="Sensor_HK_TwoCompSys"/>
</dbReference>
<keyword evidence="9" id="KW-0408">Iron</keyword>
<dbReference type="FunFam" id="3.30.450.40:FF:000052">
    <property type="entry name" value="Oxygen sensor histidine kinase response regulator DevS/DosS"/>
    <property type="match status" value="1"/>
</dbReference>
<dbReference type="SUPFAM" id="SSF55781">
    <property type="entry name" value="GAF domain-like"/>
    <property type="match status" value="2"/>
</dbReference>
<dbReference type="GO" id="GO:0046983">
    <property type="term" value="F:protein dimerization activity"/>
    <property type="evidence" value="ECO:0007669"/>
    <property type="project" value="InterPro"/>
</dbReference>
<evidence type="ECO:0000256" key="8">
    <source>
        <dbReference type="ARBA" id="ARBA00022842"/>
    </source>
</evidence>
<evidence type="ECO:0000256" key="10">
    <source>
        <dbReference type="ARBA" id="ARBA00023012"/>
    </source>
</evidence>
<dbReference type="InterPro" id="IPR003018">
    <property type="entry name" value="GAF"/>
</dbReference>
<dbReference type="SMART" id="SM00065">
    <property type="entry name" value="GAF"/>
    <property type="match status" value="2"/>
</dbReference>
<dbReference type="GO" id="GO:0016020">
    <property type="term" value="C:membrane"/>
    <property type="evidence" value="ECO:0007669"/>
    <property type="project" value="InterPro"/>
</dbReference>
<dbReference type="Gene3D" id="3.30.450.40">
    <property type="match status" value="2"/>
</dbReference>
<keyword evidence="7 13" id="KW-0418">Kinase</keyword>
<keyword evidence="6" id="KW-0479">Metal-binding</keyword>
<gene>
    <name evidence="13" type="ORF">DIU77_01740</name>
</gene>
<proteinExistence type="predicted"/>
<evidence type="ECO:0000256" key="3">
    <source>
        <dbReference type="ARBA" id="ARBA00022490"/>
    </source>
</evidence>
<evidence type="ECO:0000256" key="9">
    <source>
        <dbReference type="ARBA" id="ARBA00023004"/>
    </source>
</evidence>
<dbReference type="GO" id="GO:0070483">
    <property type="term" value="P:detection of hypoxia"/>
    <property type="evidence" value="ECO:0007669"/>
    <property type="project" value="UniProtKB-ARBA"/>
</dbReference>
<evidence type="ECO:0000256" key="7">
    <source>
        <dbReference type="ARBA" id="ARBA00022777"/>
    </source>
</evidence>
<dbReference type="InterPro" id="IPR003594">
    <property type="entry name" value="HATPase_dom"/>
</dbReference>
<dbReference type="GO" id="GO:0000155">
    <property type="term" value="F:phosphorelay sensor kinase activity"/>
    <property type="evidence" value="ECO:0007669"/>
    <property type="project" value="InterPro"/>
</dbReference>
<dbReference type="Gene3D" id="3.30.565.10">
    <property type="entry name" value="Histidine kinase-like ATPase, C-terminal domain"/>
    <property type="match status" value="1"/>
</dbReference>
<dbReference type="SMART" id="SM00387">
    <property type="entry name" value="HATPase_c"/>
    <property type="match status" value="1"/>
</dbReference>
<evidence type="ECO:0000256" key="2">
    <source>
        <dbReference type="ARBA" id="ARBA00001971"/>
    </source>
</evidence>
<dbReference type="Pfam" id="PF13185">
    <property type="entry name" value="GAF_2"/>
    <property type="match status" value="2"/>
</dbReference>
<name>A0A2W4LIV5_9PSEU</name>
<dbReference type="InterPro" id="IPR029016">
    <property type="entry name" value="GAF-like_dom_sf"/>
</dbReference>
<dbReference type="CDD" id="cd16917">
    <property type="entry name" value="HATPase_UhpB-NarQ-NarX-like"/>
    <property type="match status" value="1"/>
</dbReference>
<protein>
    <submittedName>
        <fullName evidence="13">Histidine kinase</fullName>
    </submittedName>
</protein>
<keyword evidence="5" id="KW-0808">Transferase</keyword>
<dbReference type="PANTHER" id="PTHR24421:SF56">
    <property type="entry name" value="OXYGEN SENSOR HISTIDINE KINASE RESPONSE REGULATOR DOST"/>
    <property type="match status" value="1"/>
</dbReference>